<gene>
    <name evidence="1" type="ORF">MCC10044_0942</name>
    <name evidence="2" type="ORF">MCC10116_0950</name>
</gene>
<evidence type="ECO:0000313" key="4">
    <source>
        <dbReference type="Proteomes" id="UP000293319"/>
    </source>
</evidence>
<sequence>MVRTYRLGGAERERARALIRILSIDMDRVRWLDGHPMTVRVFDDGKCWVEYTGLVVCDKEDIDFCLRGLEPVDVGPGSIGTGSGNAGTGFFARIRGCLSISRSRPSRR</sequence>
<comment type="caution">
    <text evidence="2">The sequence shown here is derived from an EMBL/GenBank/DDBJ whole genome shotgun (WGS) entry which is preliminary data.</text>
</comment>
<proteinExistence type="predicted"/>
<name>A0A0S2MJ21_BIFLL</name>
<dbReference type="Proteomes" id="UP000293319">
    <property type="component" value="Unassembled WGS sequence"/>
</dbReference>
<dbReference type="EMBL" id="SHQV01000012">
    <property type="protein sequence ID" value="TCE44728.1"/>
    <property type="molecule type" value="Genomic_DNA"/>
</dbReference>
<organism evidence="2 3">
    <name type="scientific">Bifidobacterium longum subsp. longum</name>
    <dbReference type="NCBI Taxonomy" id="1679"/>
    <lineage>
        <taxon>Bacteria</taxon>
        <taxon>Bacillati</taxon>
        <taxon>Actinomycetota</taxon>
        <taxon>Actinomycetes</taxon>
        <taxon>Bifidobacteriales</taxon>
        <taxon>Bifidobacteriaceae</taxon>
        <taxon>Bifidobacterium</taxon>
    </lineage>
</organism>
<evidence type="ECO:0000313" key="3">
    <source>
        <dbReference type="Proteomes" id="UP000292787"/>
    </source>
</evidence>
<dbReference type="Proteomes" id="UP000292787">
    <property type="component" value="Unassembled WGS sequence"/>
</dbReference>
<accession>A0A0S2MJ21</accession>
<protein>
    <submittedName>
        <fullName evidence="2">Uncharacterized protein</fullName>
    </submittedName>
</protein>
<reference evidence="2" key="2">
    <citation type="submission" date="2019-02" db="EMBL/GenBank/DDBJ databases">
        <authorList>
            <person name="Odamaki T."/>
        </authorList>
    </citation>
    <scope>NUCLEOTIDE SEQUENCE</scope>
    <source>
        <strain evidence="1">MCC10044</strain>
        <strain evidence="2">MCC10116</strain>
    </source>
</reference>
<evidence type="ECO:0000313" key="2">
    <source>
        <dbReference type="EMBL" id="TCF64425.1"/>
    </source>
</evidence>
<evidence type="ECO:0000313" key="1">
    <source>
        <dbReference type="EMBL" id="TCE44728.1"/>
    </source>
</evidence>
<reference evidence="3 4" key="1">
    <citation type="journal article" date="2018" name="Sci. Rep.">
        <title>Genomic diversity and distribution of Bifidobacterium longum subsp. longum across the human lifespan.</title>
        <authorList>
            <person name="Odamaki T."/>
            <person name="Bottacini F."/>
            <person name="Kato K."/>
            <person name="Mitsuyama E."/>
            <person name="Yoshida K."/>
            <person name="Horigome A."/>
            <person name="Xiao J.Z."/>
            <person name="van Sinderen D."/>
        </authorList>
    </citation>
    <scope>NUCLEOTIDE SEQUENCE [LARGE SCALE GENOMIC DNA]</scope>
    <source>
        <strain evidence="1 4">MCC10044</strain>
        <strain evidence="2 3">MCC10116</strain>
    </source>
</reference>
<dbReference type="EMBL" id="SHTF01000013">
    <property type="protein sequence ID" value="TCF64425.1"/>
    <property type="molecule type" value="Genomic_DNA"/>
</dbReference>
<dbReference type="AlphaFoldDB" id="A0A0S2MJ21"/>